<keyword evidence="3" id="KW-1185">Reference proteome</keyword>
<feature type="transmembrane region" description="Helical" evidence="1">
    <location>
        <begin position="204"/>
        <end position="227"/>
    </location>
</feature>
<feature type="transmembrane region" description="Helical" evidence="1">
    <location>
        <begin position="281"/>
        <end position="301"/>
    </location>
</feature>
<evidence type="ECO:0008006" key="4">
    <source>
        <dbReference type="Google" id="ProtNLM"/>
    </source>
</evidence>
<keyword evidence="1" id="KW-1133">Transmembrane helix</keyword>
<dbReference type="EMBL" id="SMCQ01000012">
    <property type="protein sequence ID" value="TCV98584.1"/>
    <property type="molecule type" value="Genomic_DNA"/>
</dbReference>
<dbReference type="GeneID" id="98915635"/>
<feature type="transmembrane region" description="Helical" evidence="1">
    <location>
        <begin position="67"/>
        <end position="88"/>
    </location>
</feature>
<feature type="transmembrane region" description="Helical" evidence="1">
    <location>
        <begin position="366"/>
        <end position="388"/>
    </location>
</feature>
<feature type="transmembrane region" description="Helical" evidence="1">
    <location>
        <begin position="109"/>
        <end position="140"/>
    </location>
</feature>
<reference evidence="2 3" key="1">
    <citation type="submission" date="2019-03" db="EMBL/GenBank/DDBJ databases">
        <title>Genomic Encyclopedia of Type Strains, Phase IV (KMG-IV): sequencing the most valuable type-strain genomes for metagenomic binning, comparative biology and taxonomic classification.</title>
        <authorList>
            <person name="Goeker M."/>
        </authorList>
    </citation>
    <scope>NUCLEOTIDE SEQUENCE [LARGE SCALE GENOMIC DNA]</scope>
    <source>
        <strain evidence="2 3">DSM 29487</strain>
    </source>
</reference>
<keyword evidence="1" id="KW-0472">Membrane</keyword>
<gene>
    <name evidence="2" type="ORF">EDD60_11280</name>
</gene>
<feature type="transmembrane region" description="Helical" evidence="1">
    <location>
        <begin position="21"/>
        <end position="39"/>
    </location>
</feature>
<comment type="caution">
    <text evidence="2">The sequence shown here is derived from an EMBL/GenBank/DDBJ whole genome shotgun (WGS) entry which is preliminary data.</text>
</comment>
<keyword evidence="1" id="KW-0812">Transmembrane</keyword>
<name>A0A4R3Z3S7_9FIRM</name>
<dbReference type="Proteomes" id="UP000295515">
    <property type="component" value="Unassembled WGS sequence"/>
</dbReference>
<evidence type="ECO:0000313" key="3">
    <source>
        <dbReference type="Proteomes" id="UP000295515"/>
    </source>
</evidence>
<accession>A0A4R3Z3S7</accession>
<feature type="transmembrane region" description="Helical" evidence="1">
    <location>
        <begin position="233"/>
        <end position="252"/>
    </location>
</feature>
<organism evidence="2 3">
    <name type="scientific">Longibaculum muris</name>
    <dbReference type="NCBI Taxonomy" id="1796628"/>
    <lineage>
        <taxon>Bacteria</taxon>
        <taxon>Bacillati</taxon>
        <taxon>Bacillota</taxon>
        <taxon>Erysipelotrichia</taxon>
        <taxon>Erysipelotrichales</taxon>
        <taxon>Coprobacillaceae</taxon>
        <taxon>Longibaculum</taxon>
    </lineage>
</organism>
<feature type="transmembrane region" description="Helical" evidence="1">
    <location>
        <begin position="394"/>
        <end position="412"/>
    </location>
</feature>
<evidence type="ECO:0000256" key="1">
    <source>
        <dbReference type="SAM" id="Phobius"/>
    </source>
</evidence>
<proteinExistence type="predicted"/>
<evidence type="ECO:0000313" key="2">
    <source>
        <dbReference type="EMBL" id="TCV98584.1"/>
    </source>
</evidence>
<dbReference type="RefSeq" id="WP_066451080.1">
    <property type="nucleotide sequence ID" value="NZ_JANKBF010000007.1"/>
</dbReference>
<protein>
    <recommendedName>
        <fullName evidence="4">FtsX-like permease family protein</fullName>
    </recommendedName>
</protein>
<feature type="transmembrane region" description="Helical" evidence="1">
    <location>
        <begin position="307"/>
        <end position="327"/>
    </location>
</feature>
<feature type="transmembrane region" description="Helical" evidence="1">
    <location>
        <begin position="160"/>
        <end position="183"/>
    </location>
</feature>
<dbReference type="AlphaFoldDB" id="A0A4R3Z3S7"/>
<sequence length="427" mass="48992">MSLLNSFIKLSVKEKKSYMNFAVTYFIMIALSFVFYELAGNQLLKNNLFAGKVLFTSVSLFTSFNDIISFIVVFLSGIMLIQIYMDYLKKSFDKLAVYKISGCSSLRLASLYMIGCIILCMLLTPFSMILGYGMTIIVHIFLFPLLNIHSSVFAISDRVILSIIATVVILIIIIIMYITGFFYRHTFLEILQNLKEKKSEKKRLIMITPKIYIILLVLSFLSLINYLGHASQLITIALTICISLYGIDRYWYSAFVDKVFSKDSATEVLAKGQAKKFIGDAYSIILLLQIVIIAFTALILSRNAMQSDLFVTLLAFTVCIIVLLSTFQYKLNLFTYNNNTVYQYARLLGFSKTDIRETLSKMFQTIYVFVLFIPLIFQVICMIMQIVIYDYPLWIVSYVVSVEIIIYLIIYLKIRNQLNKQKGGESL</sequence>